<comment type="subunit">
    <text evidence="29">Homodimer; disulfide-linked. Homodimer formation occurs in the endoplasmic reticulum.</text>
</comment>
<evidence type="ECO:0000256" key="1">
    <source>
        <dbReference type="ARBA" id="ARBA00004323"/>
    </source>
</evidence>
<keyword evidence="9 34" id="KW-0812">Transmembrane</keyword>
<keyword evidence="13" id="KW-0443">Lipid metabolism</keyword>
<evidence type="ECO:0000256" key="26">
    <source>
        <dbReference type="ARBA" id="ARBA00043816"/>
    </source>
</evidence>
<keyword evidence="7" id="KW-0328">Glycosyltransferase</keyword>
<keyword evidence="10" id="KW-0735">Signal-anchor</keyword>
<dbReference type="InterPro" id="IPR001675">
    <property type="entry name" value="Glyco_trans_29"/>
</dbReference>
<comment type="catalytic activity">
    <reaction evidence="26">
        <text>a ganglioside GA1 + CMP-N-acetyl-beta-neuraminate = a ganglioside GM1b + CMP + H(+)</text>
        <dbReference type="Rhea" id="RHEA:48244"/>
        <dbReference type="ChEBI" id="CHEBI:15378"/>
        <dbReference type="ChEBI" id="CHEBI:57812"/>
        <dbReference type="ChEBI" id="CHEBI:60377"/>
        <dbReference type="ChEBI" id="CHEBI:88069"/>
        <dbReference type="ChEBI" id="CHEBI:90151"/>
    </reaction>
    <physiologicalReaction direction="left-to-right" evidence="26">
        <dbReference type="Rhea" id="RHEA:48245"/>
    </physiologicalReaction>
</comment>
<keyword evidence="16" id="KW-0325">Glycoprotein</keyword>
<evidence type="ECO:0000256" key="29">
    <source>
        <dbReference type="ARBA" id="ARBA00062545"/>
    </source>
</evidence>
<evidence type="ECO:0000256" key="19">
    <source>
        <dbReference type="ARBA" id="ARBA00039106"/>
    </source>
</evidence>
<comment type="catalytic activity">
    <reaction evidence="24">
        <text>a ganglioside GA1 (d18:1(4E)) + CMP-N-acetyl-beta-neuraminate = a ganglioside GM1b (d18:1(4E)) + CMP + H(+)</text>
        <dbReference type="Rhea" id="RHEA:47560"/>
        <dbReference type="ChEBI" id="CHEBI:15378"/>
        <dbReference type="ChEBI" id="CHEBI:27938"/>
        <dbReference type="ChEBI" id="CHEBI:57812"/>
        <dbReference type="ChEBI" id="CHEBI:60377"/>
        <dbReference type="ChEBI" id="CHEBI:78568"/>
    </reaction>
    <physiologicalReaction direction="left-to-right" evidence="24">
        <dbReference type="Rhea" id="RHEA:47561"/>
    </physiologicalReaction>
</comment>
<dbReference type="GO" id="GO:0032580">
    <property type="term" value="C:Golgi cisterna membrane"/>
    <property type="evidence" value="ECO:0007669"/>
    <property type="project" value="UniProtKB-SubCell"/>
</dbReference>
<keyword evidence="15" id="KW-1015">Disulfide bond</keyword>
<feature type="transmembrane region" description="Helical" evidence="34">
    <location>
        <begin position="108"/>
        <end position="129"/>
    </location>
</feature>
<reference evidence="35 36" key="1">
    <citation type="submission" date="2024-06" db="EMBL/GenBank/DDBJ databases">
        <authorList>
            <person name="Pan Q."/>
            <person name="Wen M."/>
            <person name="Jouanno E."/>
            <person name="Zahm M."/>
            <person name="Klopp C."/>
            <person name="Cabau C."/>
            <person name="Louis A."/>
            <person name="Berthelot C."/>
            <person name="Parey E."/>
            <person name="Roest Crollius H."/>
            <person name="Montfort J."/>
            <person name="Robinson-Rechavi M."/>
            <person name="Bouchez O."/>
            <person name="Lampietro C."/>
            <person name="Lopez Roques C."/>
            <person name="Donnadieu C."/>
            <person name="Postlethwait J."/>
            <person name="Bobe J."/>
            <person name="Verreycken H."/>
            <person name="Guiguen Y."/>
        </authorList>
    </citation>
    <scope>NUCLEOTIDE SEQUENCE [LARGE SCALE GENOMIC DNA]</scope>
    <source>
        <strain evidence="35">Up_M1</strain>
        <tissue evidence="35">Testis</tissue>
    </source>
</reference>
<dbReference type="InterPro" id="IPR051757">
    <property type="entry name" value="Beta-gal_alpha2-3_sialyltrans"/>
</dbReference>
<keyword evidence="8" id="KW-0808">Transferase</keyword>
<evidence type="ECO:0000256" key="32">
    <source>
        <dbReference type="ARBA" id="ARBA00081332"/>
    </source>
</evidence>
<evidence type="ECO:0000256" key="15">
    <source>
        <dbReference type="ARBA" id="ARBA00023157"/>
    </source>
</evidence>
<dbReference type="GO" id="GO:0005576">
    <property type="term" value="C:extracellular region"/>
    <property type="evidence" value="ECO:0007669"/>
    <property type="project" value="UniProtKB-SubCell"/>
</dbReference>
<gene>
    <name evidence="35" type="ORF">UPYG_G00263430</name>
</gene>
<evidence type="ECO:0000256" key="9">
    <source>
        <dbReference type="ARBA" id="ARBA00022692"/>
    </source>
</evidence>
<evidence type="ECO:0000256" key="18">
    <source>
        <dbReference type="ARBA" id="ARBA00037859"/>
    </source>
</evidence>
<dbReference type="Gene3D" id="3.90.1480.20">
    <property type="entry name" value="Glycosyl transferase family 29"/>
    <property type="match status" value="1"/>
</dbReference>
<comment type="catalytic activity">
    <reaction evidence="27">
        <text>ganglioside GM1 (d18:1(4E)/18:0) + CMP-N-acetyl-beta-neuraminate = ganglioside GD1a (18:1(4E)/18:0) + CMP + H(+)</text>
        <dbReference type="Rhea" id="RHEA:48248"/>
        <dbReference type="ChEBI" id="CHEBI:15378"/>
        <dbReference type="ChEBI" id="CHEBI:57812"/>
        <dbReference type="ChEBI" id="CHEBI:60377"/>
        <dbReference type="ChEBI" id="CHEBI:73110"/>
        <dbReference type="ChEBI" id="CHEBI:90153"/>
    </reaction>
    <physiologicalReaction direction="left-to-right" evidence="27">
        <dbReference type="Rhea" id="RHEA:48249"/>
    </physiologicalReaction>
</comment>
<evidence type="ECO:0000256" key="11">
    <source>
        <dbReference type="ARBA" id="ARBA00022989"/>
    </source>
</evidence>
<evidence type="ECO:0000313" key="36">
    <source>
        <dbReference type="Proteomes" id="UP001557470"/>
    </source>
</evidence>
<evidence type="ECO:0000256" key="23">
    <source>
        <dbReference type="ARBA" id="ARBA00042991"/>
    </source>
</evidence>
<evidence type="ECO:0000313" key="35">
    <source>
        <dbReference type="EMBL" id="KAL0968181.1"/>
    </source>
</evidence>
<dbReference type="Pfam" id="PF00777">
    <property type="entry name" value="Glyco_transf_29"/>
    <property type="match status" value="1"/>
</dbReference>
<evidence type="ECO:0000256" key="4">
    <source>
        <dbReference type="ARBA" id="ARBA00004934"/>
    </source>
</evidence>
<dbReference type="AlphaFoldDB" id="A0ABD0WTP2"/>
<keyword evidence="11 34" id="KW-1133">Transmembrane helix</keyword>
<evidence type="ECO:0000256" key="34">
    <source>
        <dbReference type="SAM" id="Phobius"/>
    </source>
</evidence>
<comment type="pathway">
    <text evidence="3">Protein modification; protein glycosylation.</text>
</comment>
<evidence type="ECO:0000256" key="20">
    <source>
        <dbReference type="ARBA" id="ARBA00039107"/>
    </source>
</evidence>
<evidence type="ECO:0000256" key="7">
    <source>
        <dbReference type="ARBA" id="ARBA00022676"/>
    </source>
</evidence>
<evidence type="ECO:0000256" key="28">
    <source>
        <dbReference type="ARBA" id="ARBA00052027"/>
    </source>
</evidence>
<dbReference type="GO" id="GO:0006629">
    <property type="term" value="P:lipid metabolic process"/>
    <property type="evidence" value="ECO:0007669"/>
    <property type="project" value="UniProtKB-KW"/>
</dbReference>
<keyword evidence="12" id="KW-0333">Golgi apparatus</keyword>
<evidence type="ECO:0000256" key="6">
    <source>
        <dbReference type="ARBA" id="ARBA00022525"/>
    </source>
</evidence>
<evidence type="ECO:0000256" key="31">
    <source>
        <dbReference type="ARBA" id="ARBA00081228"/>
    </source>
</evidence>
<dbReference type="Proteomes" id="UP001557470">
    <property type="component" value="Unassembled WGS sequence"/>
</dbReference>
<evidence type="ECO:0000256" key="22">
    <source>
        <dbReference type="ARBA" id="ARBA00042990"/>
    </source>
</evidence>
<dbReference type="InterPro" id="IPR038578">
    <property type="entry name" value="GT29-like_sf"/>
</dbReference>
<evidence type="ECO:0000256" key="30">
    <source>
        <dbReference type="ARBA" id="ARBA00072809"/>
    </source>
</evidence>
<dbReference type="EMBL" id="JAGEUA010000008">
    <property type="protein sequence ID" value="KAL0968181.1"/>
    <property type="molecule type" value="Genomic_DNA"/>
</dbReference>
<evidence type="ECO:0000256" key="10">
    <source>
        <dbReference type="ARBA" id="ARBA00022968"/>
    </source>
</evidence>
<protein>
    <recommendedName>
        <fullName evidence="30">CMP-N-acetylneuraminate-beta-galactosamide-alpha-2,3-sialyltransferase 2</fullName>
        <ecNumber evidence="19">2.4.3.2</ecNumber>
        <ecNumber evidence="20">2.4.3.4</ecNumber>
    </recommendedName>
    <alternativeName>
        <fullName evidence="23">Gal-NAc6S</fullName>
    </alternativeName>
    <alternativeName>
        <fullName evidence="21">Gal-beta-1,3-GalNAc-alpha-2,3-sialyltransferase</fullName>
    </alternativeName>
    <alternativeName>
        <fullName evidence="22">Monosialoganglioside sialyltransferase</fullName>
    </alternativeName>
    <alternativeName>
        <fullName evidence="31">ST3Gal II</fullName>
    </alternativeName>
    <alternativeName>
        <fullName evidence="32">ST3GalA.2</fullName>
    </alternativeName>
    <alternativeName>
        <fullName evidence="33">Sialyltransferase 4B</fullName>
    </alternativeName>
</protein>
<sequence>MNAECKVERLRCLEVFSWSQLQPASTPGRTASRVETVAGSSAWQWGGRVPSITQHREGRWGLGWVWGSPGPKGQRLGKLRPWLSDGASVERGGRPGGGGGGVRCSLRVCVLLGSLGLVFLTSLFFSISLRGGVGLPYLDPSGWEESRRVKLVPNYAGAHQLHPLDGTHQQKTCACLRCVGDPGVSDWFDENYDPDISPVWTRDNIQLPSDVYYWWVMLQPQFKPHTIKQVLQRLFQVIPGRSPYGAWDLARCLRCAVVGNSGNLRGAGYGPTIDSHNYIMRINLAPTVGYEEDAGSHTTHHFMYPESAKNLAANVSFVLVPFKTLDLLWITSALSTGQIRFTYAPVKQFLRVDKDKVQIFNPAFFKYIHDRWTKHHGRYPSTGMLVLFFALHVCDEVNVFGFGADSRGNWHHYWEQNRYSGEFRKTGVHDADYEAQIIDYLAKARKITVFPGK</sequence>
<comment type="catalytic activity">
    <reaction evidence="17">
        <text>a beta-D-galactosyl-(1-&gt;3)-N-acetyl-alpha-D-galactosaminyl derivative + CMP-N-acetyl-beta-neuraminate = an N-acetyl-alpha-neuraminyl-(2-&gt;3)-beta-D-galactosyl-(1-&gt;3)-N-acetyl-alpha-D-galactosaminyl derivative + CMP + H(+)</text>
        <dbReference type="Rhea" id="RHEA:21616"/>
        <dbReference type="ChEBI" id="CHEBI:15378"/>
        <dbReference type="ChEBI" id="CHEBI:57812"/>
        <dbReference type="ChEBI" id="CHEBI:60377"/>
        <dbReference type="ChEBI" id="CHEBI:133470"/>
        <dbReference type="ChEBI" id="CHEBI:139596"/>
        <dbReference type="EC" id="2.4.3.4"/>
    </reaction>
    <physiologicalReaction direction="left-to-right" evidence="17">
        <dbReference type="Rhea" id="RHEA:21617"/>
    </physiologicalReaction>
</comment>
<dbReference type="PANTHER" id="PTHR46032:SF4">
    <property type="entry name" value="CMP-N-ACETYLNEURAMINATE-BETA-GALACTOSAMIDE-ALPHA-2,3-SIALYLTRANSFERASE 2"/>
    <property type="match status" value="1"/>
</dbReference>
<organism evidence="35 36">
    <name type="scientific">Umbra pygmaea</name>
    <name type="common">Eastern mudminnow</name>
    <dbReference type="NCBI Taxonomy" id="75934"/>
    <lineage>
        <taxon>Eukaryota</taxon>
        <taxon>Metazoa</taxon>
        <taxon>Chordata</taxon>
        <taxon>Craniata</taxon>
        <taxon>Vertebrata</taxon>
        <taxon>Euteleostomi</taxon>
        <taxon>Actinopterygii</taxon>
        <taxon>Neopterygii</taxon>
        <taxon>Teleostei</taxon>
        <taxon>Protacanthopterygii</taxon>
        <taxon>Esociformes</taxon>
        <taxon>Umbridae</taxon>
        <taxon>Umbra</taxon>
    </lineage>
</organism>
<accession>A0ABD0WTP2</accession>
<evidence type="ECO:0000256" key="27">
    <source>
        <dbReference type="ARBA" id="ARBA00047509"/>
    </source>
</evidence>
<comment type="catalytic activity">
    <reaction evidence="25">
        <text>a ganglioside GM1 (d18:1(4E)) + CMP-N-acetyl-beta-neuraminate = a ganglioside GD1a (d18:1(4E)) + CMP + H(+)</text>
        <dbReference type="Rhea" id="RHEA:18021"/>
        <dbReference type="ChEBI" id="CHEBI:15378"/>
        <dbReference type="ChEBI" id="CHEBI:57812"/>
        <dbReference type="ChEBI" id="CHEBI:60377"/>
        <dbReference type="ChEBI" id="CHEBI:77709"/>
        <dbReference type="ChEBI" id="CHEBI:78445"/>
        <dbReference type="EC" id="2.4.3.2"/>
    </reaction>
    <physiologicalReaction direction="left-to-right" evidence="25">
        <dbReference type="Rhea" id="RHEA:18022"/>
    </physiologicalReaction>
</comment>
<dbReference type="PANTHER" id="PTHR46032">
    <property type="entry name" value="ALPHA-2,3-SIALYLTRANSFERASE ST3GAL I ISOFORM X1"/>
    <property type="match status" value="1"/>
</dbReference>
<dbReference type="FunFam" id="3.90.1480.20:FF:000002">
    <property type="entry name" value="CMP-N-acetylneuraminate-beta-galactosamide- alpha-2,3-sialyltransferase 2"/>
    <property type="match status" value="1"/>
</dbReference>
<name>A0ABD0WTP2_UMBPY</name>
<evidence type="ECO:0000256" key="16">
    <source>
        <dbReference type="ARBA" id="ARBA00023180"/>
    </source>
</evidence>
<dbReference type="GO" id="GO:0047288">
    <property type="term" value="F:beta-D-galactosyl-(1-&gt;3)-N-acetyl-beta-D-galactosaminide alpha-2,3- sialyltransferase"/>
    <property type="evidence" value="ECO:0007669"/>
    <property type="project" value="UniProtKB-EC"/>
</dbReference>
<evidence type="ECO:0000256" key="3">
    <source>
        <dbReference type="ARBA" id="ARBA00004922"/>
    </source>
</evidence>
<keyword evidence="36" id="KW-1185">Reference proteome</keyword>
<evidence type="ECO:0000256" key="14">
    <source>
        <dbReference type="ARBA" id="ARBA00023136"/>
    </source>
</evidence>
<proteinExistence type="inferred from homology"/>
<evidence type="ECO:0000256" key="12">
    <source>
        <dbReference type="ARBA" id="ARBA00023034"/>
    </source>
</evidence>
<dbReference type="GO" id="GO:0000139">
    <property type="term" value="C:Golgi membrane"/>
    <property type="evidence" value="ECO:0007669"/>
    <property type="project" value="UniProtKB-SubCell"/>
</dbReference>
<evidence type="ECO:0000256" key="2">
    <source>
        <dbReference type="ARBA" id="ARBA00004613"/>
    </source>
</evidence>
<evidence type="ECO:0000256" key="33">
    <source>
        <dbReference type="ARBA" id="ARBA00082805"/>
    </source>
</evidence>
<evidence type="ECO:0000256" key="5">
    <source>
        <dbReference type="ARBA" id="ARBA00006003"/>
    </source>
</evidence>
<comment type="caution">
    <text evidence="35">The sequence shown here is derived from an EMBL/GenBank/DDBJ whole genome shotgun (WGS) entry which is preliminary data.</text>
</comment>
<keyword evidence="14 34" id="KW-0472">Membrane</keyword>
<comment type="subcellular location">
    <subcellularLocation>
        <location evidence="1">Golgi apparatus membrane</location>
        <topology evidence="1">Single-pass type II membrane protein</topology>
    </subcellularLocation>
    <subcellularLocation>
        <location evidence="18">Golgi apparatus</location>
        <location evidence="18">Golgi stack membrane</location>
    </subcellularLocation>
    <subcellularLocation>
        <location evidence="2">Secreted</location>
    </subcellularLocation>
</comment>
<dbReference type="GO" id="GO:0003836">
    <property type="term" value="F:beta-galactoside (CMP) alpha-2,3-sialyltransferase activity"/>
    <property type="evidence" value="ECO:0007669"/>
    <property type="project" value="UniProtKB-EC"/>
</dbReference>
<comment type="catalytic activity">
    <reaction evidence="28">
        <text>a globoside GalGb4Cer + CMP-N-acetyl-beta-neuraminate = a globoside MSGG + CMP + H(+)</text>
        <dbReference type="Rhea" id="RHEA:65372"/>
        <dbReference type="ChEBI" id="CHEBI:15378"/>
        <dbReference type="ChEBI" id="CHEBI:57812"/>
        <dbReference type="ChEBI" id="CHEBI:60377"/>
        <dbReference type="ChEBI" id="CHEBI:140623"/>
        <dbReference type="ChEBI" id="CHEBI:140691"/>
    </reaction>
    <physiologicalReaction direction="left-to-right" evidence="28">
        <dbReference type="Rhea" id="RHEA:65373"/>
    </physiologicalReaction>
</comment>
<evidence type="ECO:0000256" key="21">
    <source>
        <dbReference type="ARBA" id="ARBA00042448"/>
    </source>
</evidence>
<comment type="pathway">
    <text evidence="4">Glycolipid biosynthesis.</text>
</comment>
<evidence type="ECO:0000256" key="24">
    <source>
        <dbReference type="ARBA" id="ARBA00043673"/>
    </source>
</evidence>
<evidence type="ECO:0000256" key="13">
    <source>
        <dbReference type="ARBA" id="ARBA00023098"/>
    </source>
</evidence>
<comment type="similarity">
    <text evidence="5">Belongs to the glycosyltransferase 29 family.</text>
</comment>
<dbReference type="EC" id="2.4.3.4" evidence="20"/>
<evidence type="ECO:0000256" key="25">
    <source>
        <dbReference type="ARBA" id="ARBA00043773"/>
    </source>
</evidence>
<keyword evidence="6" id="KW-0964">Secreted</keyword>
<evidence type="ECO:0000256" key="8">
    <source>
        <dbReference type="ARBA" id="ARBA00022679"/>
    </source>
</evidence>
<dbReference type="EC" id="2.4.3.2" evidence="19"/>
<evidence type="ECO:0000256" key="17">
    <source>
        <dbReference type="ARBA" id="ARBA00036292"/>
    </source>
</evidence>